<organism evidence="9 10">
    <name type="scientific">Methanosphaerula palustris (strain ATCC BAA-1556 / DSM 19958 / E1-9c)</name>
    <dbReference type="NCBI Taxonomy" id="521011"/>
    <lineage>
        <taxon>Archaea</taxon>
        <taxon>Methanobacteriati</taxon>
        <taxon>Methanobacteriota</taxon>
        <taxon>Stenosarchaea group</taxon>
        <taxon>Methanomicrobia</taxon>
        <taxon>Methanomicrobiales</taxon>
        <taxon>Methanoregulaceae</taxon>
        <taxon>Methanosphaerula</taxon>
    </lineage>
</organism>
<gene>
    <name evidence="9" type="ordered locus">Mpal_0732</name>
</gene>
<dbReference type="eggNOG" id="arCOG00748">
    <property type="taxonomic scope" value="Archaea"/>
</dbReference>
<keyword evidence="6 7" id="KW-0472">Membrane</keyword>
<dbReference type="InterPro" id="IPR000515">
    <property type="entry name" value="MetI-like"/>
</dbReference>
<reference evidence="9 10" key="1">
    <citation type="journal article" date="2015" name="Genome Announc.">
        <title>Complete Genome Sequence of Methanosphaerula palustris E1-9CT, a Hydrogenotrophic Methanogen Isolated from a Minerotrophic Fen Peatland.</title>
        <authorList>
            <person name="Cadillo-Quiroz H."/>
            <person name="Browne P."/>
            <person name="Kyrpides N."/>
            <person name="Woyke T."/>
            <person name="Goodwin L."/>
            <person name="Detter C."/>
            <person name="Yavitt J.B."/>
            <person name="Zinder S.H."/>
        </authorList>
    </citation>
    <scope>NUCLEOTIDE SEQUENCE [LARGE SCALE GENOMIC DNA]</scope>
    <source>
        <strain evidence="10">ATCC BAA-1556 / DSM 19958 / E1-9c</strain>
    </source>
</reference>
<comment type="similarity">
    <text evidence="7">Belongs to the binding-protein-dependent transport system permease family.</text>
</comment>
<feature type="transmembrane region" description="Helical" evidence="7">
    <location>
        <begin position="114"/>
        <end position="133"/>
    </location>
</feature>
<feature type="transmembrane region" description="Helical" evidence="7">
    <location>
        <begin position="183"/>
        <end position="201"/>
    </location>
</feature>
<comment type="subcellular location">
    <subcellularLocation>
        <location evidence="1 7">Cell membrane</location>
        <topology evidence="1 7">Multi-pass membrane protein</topology>
    </subcellularLocation>
</comment>
<protein>
    <submittedName>
        <fullName evidence="9">Binding-protein-dependent transport systems inner membrane component</fullName>
    </submittedName>
</protein>
<dbReference type="InterPro" id="IPR035906">
    <property type="entry name" value="MetI-like_sf"/>
</dbReference>
<dbReference type="GeneID" id="7270466"/>
<evidence type="ECO:0000256" key="4">
    <source>
        <dbReference type="ARBA" id="ARBA00022692"/>
    </source>
</evidence>
<keyword evidence="10" id="KW-1185">Reference proteome</keyword>
<feature type="transmembrane region" description="Helical" evidence="7">
    <location>
        <begin position="221"/>
        <end position="243"/>
    </location>
</feature>
<dbReference type="Gene3D" id="1.10.3720.10">
    <property type="entry name" value="MetI-like"/>
    <property type="match status" value="1"/>
</dbReference>
<dbReference type="PANTHER" id="PTHR43386:SF1">
    <property type="entry name" value="D,D-DIPEPTIDE TRANSPORT SYSTEM PERMEASE PROTEIN DDPC-RELATED"/>
    <property type="match status" value="1"/>
</dbReference>
<evidence type="ECO:0000256" key="1">
    <source>
        <dbReference type="ARBA" id="ARBA00004651"/>
    </source>
</evidence>
<dbReference type="GO" id="GO:0005886">
    <property type="term" value="C:plasma membrane"/>
    <property type="evidence" value="ECO:0007669"/>
    <property type="project" value="UniProtKB-SubCell"/>
</dbReference>
<dbReference type="Pfam" id="PF00528">
    <property type="entry name" value="BPD_transp_1"/>
    <property type="match status" value="1"/>
</dbReference>
<evidence type="ECO:0000313" key="9">
    <source>
        <dbReference type="EMBL" id="ACL16096.1"/>
    </source>
</evidence>
<dbReference type="HOGENOM" id="CLU_028518_8_0_2"/>
<dbReference type="AlphaFoldDB" id="B8GG22"/>
<dbReference type="PANTHER" id="PTHR43386">
    <property type="entry name" value="OLIGOPEPTIDE TRANSPORT SYSTEM PERMEASE PROTEIN APPC"/>
    <property type="match status" value="1"/>
</dbReference>
<dbReference type="KEGG" id="mpl:Mpal_0732"/>
<dbReference type="SUPFAM" id="SSF161098">
    <property type="entry name" value="MetI-like"/>
    <property type="match status" value="1"/>
</dbReference>
<proteinExistence type="inferred from homology"/>
<dbReference type="RefSeq" id="WP_012617415.1">
    <property type="nucleotide sequence ID" value="NC_011832.1"/>
</dbReference>
<keyword evidence="5 7" id="KW-1133">Transmembrane helix</keyword>
<keyword evidence="3" id="KW-1003">Cell membrane</keyword>
<dbReference type="EMBL" id="CP001338">
    <property type="protein sequence ID" value="ACL16096.1"/>
    <property type="molecule type" value="Genomic_DNA"/>
</dbReference>
<feature type="transmembrane region" description="Helical" evidence="7">
    <location>
        <begin position="55"/>
        <end position="79"/>
    </location>
</feature>
<dbReference type="InterPro" id="IPR050366">
    <property type="entry name" value="BP-dependent_transpt_permease"/>
</dbReference>
<keyword evidence="4 7" id="KW-0812">Transmembrane</keyword>
<feature type="domain" description="ABC transmembrane type-1" evidence="8">
    <location>
        <begin position="51"/>
        <end position="242"/>
    </location>
</feature>
<evidence type="ECO:0000256" key="3">
    <source>
        <dbReference type="ARBA" id="ARBA00022475"/>
    </source>
</evidence>
<evidence type="ECO:0000256" key="7">
    <source>
        <dbReference type="RuleBase" id="RU363032"/>
    </source>
</evidence>
<name>B8GG22_METPE</name>
<dbReference type="Proteomes" id="UP000002457">
    <property type="component" value="Chromosome"/>
</dbReference>
<dbReference type="GO" id="GO:0055085">
    <property type="term" value="P:transmembrane transport"/>
    <property type="evidence" value="ECO:0007669"/>
    <property type="project" value="InterPro"/>
</dbReference>
<evidence type="ECO:0000256" key="6">
    <source>
        <dbReference type="ARBA" id="ARBA00023136"/>
    </source>
</evidence>
<evidence type="ECO:0000256" key="2">
    <source>
        <dbReference type="ARBA" id="ARBA00022448"/>
    </source>
</evidence>
<evidence type="ECO:0000313" key="10">
    <source>
        <dbReference type="Proteomes" id="UP000002457"/>
    </source>
</evidence>
<dbReference type="STRING" id="521011.Mpal_0732"/>
<evidence type="ECO:0000259" key="8">
    <source>
        <dbReference type="PROSITE" id="PS50928"/>
    </source>
</evidence>
<keyword evidence="2 7" id="KW-0813">Transport</keyword>
<accession>B8GG22</accession>
<dbReference type="CDD" id="cd06261">
    <property type="entry name" value="TM_PBP2"/>
    <property type="match status" value="1"/>
</dbReference>
<sequence length="258" mass="27952">MYCAVALFAPVIAPFDPLASSDLPLVHPDATHLLGTNDLAQDIFSMLIWGTRATLILGFLGAVVSTALGTTVGIVTGYYRGWTDEVIMRILDVIMTIPSFPLLLLLTFFFSPGIYLTAVIMGLLGSFNCVRIIRAQTLSLAAADFIIGTKALGARDGYIMVRHILPNILPLVGMKFVTSAQHFMLVGIGLGFLGMADPNVVDWGQMIERASTNGGITLGLWWWLIPPGLAVTGISLALAWFAYALEDEMNPHLQVMRI</sequence>
<evidence type="ECO:0000256" key="5">
    <source>
        <dbReference type="ARBA" id="ARBA00022989"/>
    </source>
</evidence>
<dbReference type="PROSITE" id="PS50928">
    <property type="entry name" value="ABC_TM1"/>
    <property type="match status" value="1"/>
</dbReference>